<dbReference type="SUPFAM" id="SSF51679">
    <property type="entry name" value="Bacterial luciferase-like"/>
    <property type="match status" value="1"/>
</dbReference>
<dbReference type="PIRSF" id="PIRSF000337">
    <property type="entry name" value="NTA_MOA"/>
    <property type="match status" value="1"/>
</dbReference>
<keyword evidence="2" id="KW-0288">FMN</keyword>
<name>A0ABY5VSI9_9ACTN</name>
<dbReference type="GO" id="GO:0004497">
    <property type="term" value="F:monooxygenase activity"/>
    <property type="evidence" value="ECO:0007669"/>
    <property type="project" value="UniProtKB-KW"/>
</dbReference>
<evidence type="ECO:0000259" key="6">
    <source>
        <dbReference type="Pfam" id="PF00296"/>
    </source>
</evidence>
<dbReference type="InterPro" id="IPR016215">
    <property type="entry name" value="NTA_MOA"/>
</dbReference>
<dbReference type="InterPro" id="IPR011251">
    <property type="entry name" value="Luciferase-like_dom"/>
</dbReference>
<dbReference type="Gene3D" id="3.20.20.30">
    <property type="entry name" value="Luciferase-like domain"/>
    <property type="match status" value="1"/>
</dbReference>
<protein>
    <submittedName>
        <fullName evidence="7">NtaA/DmoA family FMN-dependent monooxygenase</fullName>
        <ecNumber evidence="7">1.14.-.-</ecNumber>
    </submittedName>
</protein>
<sequence length="441" mass="47793">MPATRELHLNVNLLGGLGEHPGAWRWPGTDPLSFLHIDRYVEAAIVAERGALDAVFLADSPGIVQDIRTLPPYNGLEPTLVLTAVARATERIGLIGTASTSYNEPYNVARRFMTLDLISHGRAAWNAVTTYNSVSAHNFGATEPTREHRYARGNEFVDVVRALWTSWQPGALVADEVSGQFADPGLIRPIEHVGEHFTVHGALTLPPSEQGYPVIYQAGGGVEGRDLAGRTADAVFSAAVDEQDARANAAAIRRSAAGHGRSPDSIIILPGLRTSVASTEREAVERRERLRDLADQSGVIKGLATKLRVDADALRLDQPVPSELLAAAHGPAGGRDEDTLLRLARQGTTVRELLRAFGPGHLVAVGTPEHVADTIQRWFESGAADGFNLMPDTLHDGLPDFVDHVIPILRRRGLFRTEYRGTTLREHYGLPVPTRPVALAR</sequence>
<reference evidence="7" key="2">
    <citation type="submission" date="2022-09" db="EMBL/GenBank/DDBJ databases">
        <title>Biosynthetic gene clusters of Dactylosporangioum fulvum.</title>
        <authorList>
            <person name="Caradec T."/>
        </authorList>
    </citation>
    <scope>NUCLEOTIDE SEQUENCE</scope>
    <source>
        <strain evidence="7">NRRL B-16292</strain>
    </source>
</reference>
<gene>
    <name evidence="7" type="ORF">Dfulv_33515</name>
</gene>
<accession>A0ABY5VSI9</accession>
<dbReference type="RefSeq" id="WP_259857817.1">
    <property type="nucleotide sequence ID" value="NZ_BAAAST010000016.1"/>
</dbReference>
<dbReference type="InterPro" id="IPR051260">
    <property type="entry name" value="Diverse_substr_monoxygenases"/>
</dbReference>
<dbReference type="EC" id="1.14.-.-" evidence="7"/>
<dbReference type="Pfam" id="PF00296">
    <property type="entry name" value="Bac_luciferase"/>
    <property type="match status" value="1"/>
</dbReference>
<evidence type="ECO:0000256" key="2">
    <source>
        <dbReference type="ARBA" id="ARBA00022643"/>
    </source>
</evidence>
<proteinExistence type="inferred from homology"/>
<dbReference type="CDD" id="cd01095">
    <property type="entry name" value="Nitrilotriacetate_monoxgenase"/>
    <property type="match status" value="1"/>
</dbReference>
<evidence type="ECO:0000313" key="7">
    <source>
        <dbReference type="EMBL" id="UWP80059.1"/>
    </source>
</evidence>
<dbReference type="PANTHER" id="PTHR30011">
    <property type="entry name" value="ALKANESULFONATE MONOOXYGENASE-RELATED"/>
    <property type="match status" value="1"/>
</dbReference>
<feature type="domain" description="Luciferase-like" evidence="6">
    <location>
        <begin position="35"/>
        <end position="383"/>
    </location>
</feature>
<evidence type="ECO:0000256" key="4">
    <source>
        <dbReference type="ARBA" id="ARBA00023033"/>
    </source>
</evidence>
<dbReference type="NCBIfam" id="TIGR03860">
    <property type="entry name" value="FMN_nitrolo"/>
    <property type="match status" value="1"/>
</dbReference>
<keyword evidence="8" id="KW-1185">Reference proteome</keyword>
<comment type="similarity">
    <text evidence="5">Belongs to the NtaA/SnaA/DszA monooxygenase family.</text>
</comment>
<dbReference type="Proteomes" id="UP001059617">
    <property type="component" value="Chromosome"/>
</dbReference>
<evidence type="ECO:0000256" key="3">
    <source>
        <dbReference type="ARBA" id="ARBA00023002"/>
    </source>
</evidence>
<keyword evidence="3 7" id="KW-0560">Oxidoreductase</keyword>
<dbReference type="InterPro" id="IPR036661">
    <property type="entry name" value="Luciferase-like_sf"/>
</dbReference>
<evidence type="ECO:0000256" key="1">
    <source>
        <dbReference type="ARBA" id="ARBA00022630"/>
    </source>
</evidence>
<organism evidence="7 8">
    <name type="scientific">Dactylosporangium fulvum</name>
    <dbReference type="NCBI Taxonomy" id="53359"/>
    <lineage>
        <taxon>Bacteria</taxon>
        <taxon>Bacillati</taxon>
        <taxon>Actinomycetota</taxon>
        <taxon>Actinomycetes</taxon>
        <taxon>Micromonosporales</taxon>
        <taxon>Micromonosporaceae</taxon>
        <taxon>Dactylosporangium</taxon>
    </lineage>
</organism>
<evidence type="ECO:0000256" key="5">
    <source>
        <dbReference type="ARBA" id="ARBA00033748"/>
    </source>
</evidence>
<dbReference type="PANTHER" id="PTHR30011:SF16">
    <property type="entry name" value="C2H2 FINGER DOMAIN TRANSCRIPTION FACTOR (EUROFUNG)-RELATED"/>
    <property type="match status" value="1"/>
</dbReference>
<keyword evidence="4 7" id="KW-0503">Monooxygenase</keyword>
<evidence type="ECO:0000313" key="8">
    <source>
        <dbReference type="Proteomes" id="UP001059617"/>
    </source>
</evidence>
<dbReference type="EMBL" id="CP073720">
    <property type="protein sequence ID" value="UWP80059.1"/>
    <property type="molecule type" value="Genomic_DNA"/>
</dbReference>
<keyword evidence="1" id="KW-0285">Flavoprotein</keyword>
<reference evidence="7" key="1">
    <citation type="submission" date="2021-04" db="EMBL/GenBank/DDBJ databases">
        <authorList>
            <person name="Hartkoorn R.C."/>
            <person name="Beaudoing E."/>
            <person name="Hot D."/>
        </authorList>
    </citation>
    <scope>NUCLEOTIDE SEQUENCE</scope>
    <source>
        <strain evidence="7">NRRL B-16292</strain>
    </source>
</reference>